<dbReference type="EMBL" id="BSSA01000004">
    <property type="protein sequence ID" value="GLW69425.1"/>
    <property type="molecule type" value="Genomic_DNA"/>
</dbReference>
<dbReference type="InterPro" id="IPR046491">
    <property type="entry name" value="DUF6584"/>
</dbReference>
<keyword evidence="2" id="KW-1133">Transmembrane helix</keyword>
<proteinExistence type="predicted"/>
<evidence type="ECO:0000313" key="4">
    <source>
        <dbReference type="Proteomes" id="UP001165041"/>
    </source>
</evidence>
<dbReference type="RefSeq" id="WP_285735320.1">
    <property type="nucleotide sequence ID" value="NZ_BSSA01000004.1"/>
</dbReference>
<organism evidence="3 4">
    <name type="scientific">Kitasatospora phosalacinea</name>
    <dbReference type="NCBI Taxonomy" id="2065"/>
    <lineage>
        <taxon>Bacteria</taxon>
        <taxon>Bacillati</taxon>
        <taxon>Actinomycetota</taxon>
        <taxon>Actinomycetes</taxon>
        <taxon>Kitasatosporales</taxon>
        <taxon>Streptomycetaceae</taxon>
        <taxon>Kitasatospora</taxon>
    </lineage>
</organism>
<evidence type="ECO:0000256" key="1">
    <source>
        <dbReference type="SAM" id="MobiDB-lite"/>
    </source>
</evidence>
<evidence type="ECO:0000256" key="2">
    <source>
        <dbReference type="SAM" id="Phobius"/>
    </source>
</evidence>
<dbReference type="Proteomes" id="UP001165041">
    <property type="component" value="Unassembled WGS sequence"/>
</dbReference>
<accession>A0A9W6V1Y0</accession>
<name>A0A9W6V1Y0_9ACTN</name>
<dbReference type="Pfam" id="PF20225">
    <property type="entry name" value="DUF6584"/>
    <property type="match status" value="1"/>
</dbReference>
<dbReference type="AlphaFoldDB" id="A0A9W6V1Y0"/>
<evidence type="ECO:0000313" key="3">
    <source>
        <dbReference type="EMBL" id="GLW69425.1"/>
    </source>
</evidence>
<reference evidence="3" key="1">
    <citation type="submission" date="2023-02" db="EMBL/GenBank/DDBJ databases">
        <title>Kitasatospora phosalacinea NBRC 14627.</title>
        <authorList>
            <person name="Ichikawa N."/>
            <person name="Sato H."/>
            <person name="Tonouchi N."/>
        </authorList>
    </citation>
    <scope>NUCLEOTIDE SEQUENCE</scope>
    <source>
        <strain evidence="3">NBRC 14627</strain>
    </source>
</reference>
<sequence length="183" mass="20340">MSVESTLARAAAELRAGRHPQARRRLHGLLSGRPTDLTVRRHLADAYRPTGQWDESGRWNYLDEALSPDELAAFERRFPDSARRLRVLRWPDPAHHPPSTPLARRRLAALYREATGTAPDWPEHPEDAATPAATRPRGPRPVRPACAPAVRAPELPPHRAALRLTLALFGALLLLTAALRVLV</sequence>
<gene>
    <name evidence="3" type="ORF">Kpho02_17240</name>
</gene>
<keyword evidence="2" id="KW-0812">Transmembrane</keyword>
<feature type="region of interest" description="Disordered" evidence="1">
    <location>
        <begin position="116"/>
        <end position="143"/>
    </location>
</feature>
<keyword evidence="2" id="KW-0472">Membrane</keyword>
<comment type="caution">
    <text evidence="3">The sequence shown here is derived from an EMBL/GenBank/DDBJ whole genome shotgun (WGS) entry which is preliminary data.</text>
</comment>
<protein>
    <submittedName>
        <fullName evidence="3">Uncharacterized protein</fullName>
    </submittedName>
</protein>
<feature type="transmembrane region" description="Helical" evidence="2">
    <location>
        <begin position="161"/>
        <end position="182"/>
    </location>
</feature>